<keyword evidence="12 18" id="KW-0711">Selenium</keyword>
<evidence type="ECO:0000313" key="22">
    <source>
        <dbReference type="EMBL" id="CAH1405480.1"/>
    </source>
</evidence>
<name>A0A9P0HMI9_NEZVI</name>
<evidence type="ECO:0000256" key="8">
    <source>
        <dbReference type="ARBA" id="ARBA00022679"/>
    </source>
</evidence>
<keyword evidence="18" id="KW-0963">Cytoplasm</keyword>
<comment type="subcellular location">
    <subcellularLocation>
        <location evidence="18">Cytoplasm</location>
    </subcellularLocation>
</comment>
<comment type="subunit">
    <text evidence="13">Homotetramer formed by a catalytic dimer and a non-catalytic dimer serving as a binding platform that orients tRNASec for catalysis. Each tetramer binds the CCA ends of two tRNAs which point to the active sites of the catalytic dimer.</text>
</comment>
<dbReference type="PIRSF" id="PIRSF017689">
    <property type="entry name" value="SepSecS"/>
    <property type="match status" value="1"/>
</dbReference>
<dbReference type="InterPro" id="IPR019872">
    <property type="entry name" value="Sec-tRNA_Se_transferase"/>
</dbReference>
<dbReference type="EC" id="2.9.1.2" evidence="5 18"/>
<dbReference type="GO" id="GO:0001514">
    <property type="term" value="P:selenocysteine incorporation"/>
    <property type="evidence" value="ECO:0007669"/>
    <property type="project" value="TreeGrafter"/>
</dbReference>
<protein>
    <recommendedName>
        <fullName evidence="6 18">O-phosphoseryl-tRNA(Sec) selenium transferase</fullName>
        <ecNumber evidence="5 18">2.9.1.2</ecNumber>
    </recommendedName>
    <alternativeName>
        <fullName evidence="14 18">Selenocysteine synthase</fullName>
    </alternativeName>
    <alternativeName>
        <fullName evidence="15 18">Selenocysteinyl-tRNA(Sec) synthase</fullName>
    </alternativeName>
    <alternativeName>
        <fullName evidence="16 18">Sep-tRNA:Sec-tRNA synthase</fullName>
    </alternativeName>
</protein>
<evidence type="ECO:0000256" key="3">
    <source>
        <dbReference type="ARBA" id="ARBA00004822"/>
    </source>
</evidence>
<evidence type="ECO:0000256" key="2">
    <source>
        <dbReference type="ARBA" id="ARBA00002552"/>
    </source>
</evidence>
<evidence type="ECO:0000256" key="1">
    <source>
        <dbReference type="ARBA" id="ARBA00001933"/>
    </source>
</evidence>
<dbReference type="EMBL" id="OV725082">
    <property type="protein sequence ID" value="CAH1405480.1"/>
    <property type="molecule type" value="Genomic_DNA"/>
</dbReference>
<evidence type="ECO:0000256" key="18">
    <source>
        <dbReference type="PIRNR" id="PIRNR017689"/>
    </source>
</evidence>
<evidence type="ECO:0000256" key="15">
    <source>
        <dbReference type="ARBA" id="ARBA00032048"/>
    </source>
</evidence>
<dbReference type="OrthoDB" id="10263545at2759"/>
<evidence type="ECO:0000256" key="5">
    <source>
        <dbReference type="ARBA" id="ARBA00012464"/>
    </source>
</evidence>
<keyword evidence="8 18" id="KW-0808">Transferase</keyword>
<evidence type="ECO:0000256" key="11">
    <source>
        <dbReference type="ARBA" id="ARBA00022917"/>
    </source>
</evidence>
<feature type="binding site" evidence="19">
    <location>
        <position position="105"/>
    </location>
    <ligand>
        <name>substrate</name>
    </ligand>
</feature>
<feature type="binding site" evidence="19">
    <location>
        <position position="271"/>
    </location>
    <ligand>
        <name>tRNA</name>
        <dbReference type="ChEBI" id="CHEBI:17843"/>
    </ligand>
</feature>
<reference evidence="22" key="1">
    <citation type="submission" date="2022-01" db="EMBL/GenBank/DDBJ databases">
        <authorList>
            <person name="King R."/>
        </authorList>
    </citation>
    <scope>NUCLEOTIDE SEQUENCE</scope>
</reference>
<dbReference type="GO" id="GO:0001717">
    <property type="term" value="P:conversion of seryl-tRNAsec to selenocys-tRNAsec"/>
    <property type="evidence" value="ECO:0007669"/>
    <property type="project" value="UniProtKB-UniRule"/>
</dbReference>
<feature type="binding site" evidence="19">
    <location>
        <position position="75"/>
    </location>
    <ligand>
        <name>pyridoxal 5'-phosphate</name>
        <dbReference type="ChEBI" id="CHEBI:597326"/>
    </ligand>
</feature>
<dbReference type="Proteomes" id="UP001152798">
    <property type="component" value="Chromosome 6"/>
</dbReference>
<evidence type="ECO:0000256" key="21">
    <source>
        <dbReference type="SAM" id="MobiDB-lite"/>
    </source>
</evidence>
<evidence type="ECO:0000256" key="7">
    <source>
        <dbReference type="ARBA" id="ARBA00022555"/>
    </source>
</evidence>
<comment type="similarity">
    <text evidence="4 18">Belongs to the SepSecS family.</text>
</comment>
<accession>A0A9P0HMI9</accession>
<evidence type="ECO:0000256" key="4">
    <source>
        <dbReference type="ARBA" id="ARBA00007037"/>
    </source>
</evidence>
<dbReference type="GO" id="GO:0005737">
    <property type="term" value="C:cytoplasm"/>
    <property type="evidence" value="ECO:0007669"/>
    <property type="project" value="UniProtKB-SubCell"/>
</dbReference>
<comment type="catalytic activity">
    <reaction evidence="17 18">
        <text>O-phospho-L-seryl-tRNA(Sec) + selenophosphate + H2O = L-selenocysteinyl-tRNA(Sec) + 2 phosphate</text>
        <dbReference type="Rhea" id="RHEA:25041"/>
        <dbReference type="Rhea" id="RHEA-COMP:9743"/>
        <dbReference type="Rhea" id="RHEA-COMP:9947"/>
        <dbReference type="ChEBI" id="CHEBI:15377"/>
        <dbReference type="ChEBI" id="CHEBI:16144"/>
        <dbReference type="ChEBI" id="CHEBI:43474"/>
        <dbReference type="ChEBI" id="CHEBI:78551"/>
        <dbReference type="ChEBI" id="CHEBI:78573"/>
        <dbReference type="EC" id="2.9.1.2"/>
    </reaction>
</comment>
<comment type="function">
    <text evidence="2 18">Converts O-phosphoseryl-tRNA(Sec) to selenocysteinyl-tRNA(Sec) required for selenoprotein biosynthesis.</text>
</comment>
<evidence type="ECO:0000256" key="13">
    <source>
        <dbReference type="ARBA" id="ARBA00026053"/>
    </source>
</evidence>
<evidence type="ECO:0000313" key="23">
    <source>
        <dbReference type="Proteomes" id="UP001152798"/>
    </source>
</evidence>
<keyword evidence="7 18" id="KW-0820">tRNA-binding</keyword>
<keyword evidence="9 18" id="KW-0694">RNA-binding</keyword>
<proteinExistence type="inferred from homology"/>
<evidence type="ECO:0000256" key="19">
    <source>
        <dbReference type="PIRSR" id="PIRSR017689-1"/>
    </source>
</evidence>
<dbReference type="PANTHER" id="PTHR12944">
    <property type="entry name" value="SOLUBLE LIVER ANTIGEN/LIVER PANCREAS ANTIGEN"/>
    <property type="match status" value="1"/>
</dbReference>
<feature type="binding site" evidence="19">
    <location>
        <position position="97"/>
    </location>
    <ligand>
        <name>substrate</name>
    </ligand>
</feature>
<evidence type="ECO:0000256" key="12">
    <source>
        <dbReference type="ARBA" id="ARBA00023266"/>
    </source>
</evidence>
<dbReference type="AlphaFoldDB" id="A0A9P0HMI9"/>
<feature type="binding site" evidence="19">
    <location>
        <position position="98"/>
    </location>
    <ligand>
        <name>substrate</name>
    </ligand>
</feature>
<evidence type="ECO:0000256" key="6">
    <source>
        <dbReference type="ARBA" id="ARBA00021963"/>
    </source>
</evidence>
<evidence type="ECO:0000256" key="17">
    <source>
        <dbReference type="ARBA" id="ARBA00048808"/>
    </source>
</evidence>
<keyword evidence="10 18" id="KW-0663">Pyridoxal phosphate</keyword>
<dbReference type="InterPro" id="IPR015421">
    <property type="entry name" value="PyrdxlP-dep_Trfase_major"/>
</dbReference>
<feature type="binding site" evidence="19">
    <location>
        <position position="313"/>
    </location>
    <ligand>
        <name>substrate</name>
    </ligand>
</feature>
<feature type="compositionally biased region" description="Polar residues" evidence="21">
    <location>
        <begin position="484"/>
        <end position="494"/>
    </location>
</feature>
<dbReference type="GO" id="GO:0098621">
    <property type="term" value="F:O-phosphoseryl-tRNA(Sec) selenium transferase activity"/>
    <property type="evidence" value="ECO:0007669"/>
    <property type="project" value="UniProtKB-EC"/>
</dbReference>
<dbReference type="PANTHER" id="PTHR12944:SF2">
    <property type="entry name" value="O-PHOSPHOSERYL-TRNA(SEC) SELENIUM TRANSFERASE"/>
    <property type="match status" value="1"/>
</dbReference>
<evidence type="ECO:0000256" key="20">
    <source>
        <dbReference type="PIRSR" id="PIRSR017689-50"/>
    </source>
</evidence>
<dbReference type="InterPro" id="IPR008829">
    <property type="entry name" value="SepSecS/SepCysS"/>
</dbReference>
<gene>
    <name evidence="22" type="ORF">NEZAVI_LOCUS13687</name>
</gene>
<dbReference type="GO" id="GO:0000049">
    <property type="term" value="F:tRNA binding"/>
    <property type="evidence" value="ECO:0007669"/>
    <property type="project" value="UniProtKB-UniRule"/>
</dbReference>
<organism evidence="22 23">
    <name type="scientific">Nezara viridula</name>
    <name type="common">Southern green stink bug</name>
    <name type="synonym">Cimex viridulus</name>
    <dbReference type="NCBI Taxonomy" id="85310"/>
    <lineage>
        <taxon>Eukaryota</taxon>
        <taxon>Metazoa</taxon>
        <taxon>Ecdysozoa</taxon>
        <taxon>Arthropoda</taxon>
        <taxon>Hexapoda</taxon>
        <taxon>Insecta</taxon>
        <taxon>Pterygota</taxon>
        <taxon>Neoptera</taxon>
        <taxon>Paraneoptera</taxon>
        <taxon>Hemiptera</taxon>
        <taxon>Heteroptera</taxon>
        <taxon>Panheteroptera</taxon>
        <taxon>Pentatomomorpha</taxon>
        <taxon>Pentatomoidea</taxon>
        <taxon>Pentatomidae</taxon>
        <taxon>Pentatominae</taxon>
        <taxon>Nezara</taxon>
    </lineage>
</organism>
<feature type="binding site" evidence="19">
    <location>
        <position position="399"/>
    </location>
    <ligand>
        <name>tRNA</name>
        <dbReference type="ChEBI" id="CHEBI:17843"/>
    </ligand>
</feature>
<evidence type="ECO:0000256" key="14">
    <source>
        <dbReference type="ARBA" id="ARBA00030669"/>
    </source>
</evidence>
<dbReference type="SUPFAM" id="SSF53383">
    <property type="entry name" value="PLP-dependent transferases"/>
    <property type="match status" value="1"/>
</dbReference>
<keyword evidence="11 18" id="KW-0648">Protein biosynthesis</keyword>
<dbReference type="Gene3D" id="3.40.640.10">
    <property type="entry name" value="Type I PLP-dependent aspartate aminotransferase-like (Major domain)"/>
    <property type="match status" value="1"/>
</dbReference>
<comment type="pathway">
    <text evidence="3 18">Aminoacyl-tRNA biosynthesis; selenocysteinyl-tRNA(Sec) biosynthesis; selenocysteinyl-tRNA(Sec) from L-seryl-tRNA(Sec) (archaeal/eukaryal route): step 2/2.</text>
</comment>
<sequence>MNPQCFSSAEKLIPSTYVQQAIGAKRSRENQIRILIEQRKWPDEGWDEATIESFLYDLANMDSNNFPSACGVGAREARFACELVARRNYRMGHGIGRSGDIGEVQPKAAGSSLLTKLTNALLLDVIRFMGVKNSAGCFMVPLATGMSLVLCMLTIKQERPGAKFVLWSRVDQKSCFKSILTCGLQPIIVEPVPNGDELRTDIHGIEAQINTLGSSNIVCVLSTTSCYAPRSCDSLEHIAAICARHDVPHVVNNAFGLQSARLMHLITEAARKGRIDAFVQSTDKNLLVPVGGSVISGFDKALLERISRNYAGRASAGPIMDIFITLLWLGSNGYRKMIMERKEMFKYLREEIGKVAAKHGEHLLETRNNPLSVAMTLTSLTAGGDSKRAAMLHTMLFMRDVSGAAIVTGCDHREIGPYTFDTWGTHNTSSQNPYISTACGVGMKKEDVDLFCFRLDLAINKLKNKPVNSLSPPTIDEMLPPDQLSRTNESGDQEASANLNIITNKRISD</sequence>
<feature type="region of interest" description="Disordered" evidence="21">
    <location>
        <begin position="469"/>
        <end position="494"/>
    </location>
</feature>
<feature type="modified residue" description="N6-(pyridoxal phosphate)lysine" evidence="20">
    <location>
        <position position="284"/>
    </location>
</feature>
<dbReference type="InterPro" id="IPR015424">
    <property type="entry name" value="PyrdxlP-dep_Trfase"/>
</dbReference>
<evidence type="ECO:0000256" key="16">
    <source>
        <dbReference type="ARBA" id="ARBA00032693"/>
    </source>
</evidence>
<evidence type="ECO:0000256" key="10">
    <source>
        <dbReference type="ARBA" id="ARBA00022898"/>
    </source>
</evidence>
<comment type="cofactor">
    <cofactor evidence="1 18">
        <name>pyridoxal 5'-phosphate</name>
        <dbReference type="ChEBI" id="CHEBI:597326"/>
    </cofactor>
</comment>
<keyword evidence="23" id="KW-1185">Reference proteome</keyword>
<dbReference type="NCBIfam" id="TIGR03531">
    <property type="entry name" value="selenium_SpcS"/>
    <property type="match status" value="1"/>
</dbReference>
<dbReference type="Pfam" id="PF05889">
    <property type="entry name" value="SepSecS"/>
    <property type="match status" value="1"/>
</dbReference>
<evidence type="ECO:0000256" key="9">
    <source>
        <dbReference type="ARBA" id="ARBA00022884"/>
    </source>
</evidence>